<keyword evidence="3" id="KW-1185">Reference proteome</keyword>
<gene>
    <name evidence="2" type="ORF">SADUNF_Sadunf14G0078700</name>
</gene>
<protein>
    <submittedName>
        <fullName evidence="2">Uncharacterized protein</fullName>
    </submittedName>
</protein>
<dbReference type="Proteomes" id="UP000657918">
    <property type="component" value="Unassembled WGS sequence"/>
</dbReference>
<sequence length="94" mass="10187">MEQHSASSSKKPLLLDPITPTLITPSRPDVSTPAQSQTMRQLLFEDDTPLHSSTTNTAAEPPTIIPSLNPSVSTMSKEDDPPAKRHCPSKSHDD</sequence>
<comment type="caution">
    <text evidence="2">The sequence shown here is derived from an EMBL/GenBank/DDBJ whole genome shotgun (WGS) entry which is preliminary data.</text>
</comment>
<reference evidence="2 3" key="1">
    <citation type="submission" date="2020-10" db="EMBL/GenBank/DDBJ databases">
        <title>Plant Genome Project.</title>
        <authorList>
            <person name="Zhang R.-G."/>
        </authorList>
    </citation>
    <scope>NUCLEOTIDE SEQUENCE [LARGE SCALE GENOMIC DNA]</scope>
    <source>
        <strain evidence="2">FAFU-HL-1</strain>
        <tissue evidence="2">Leaf</tissue>
    </source>
</reference>
<feature type="compositionally biased region" description="Polar residues" evidence="1">
    <location>
        <begin position="1"/>
        <end position="10"/>
    </location>
</feature>
<feature type="compositionally biased region" description="Polar residues" evidence="1">
    <location>
        <begin position="66"/>
        <end position="75"/>
    </location>
</feature>
<dbReference type="EMBL" id="JADGMS010000014">
    <property type="protein sequence ID" value="KAF9669156.1"/>
    <property type="molecule type" value="Genomic_DNA"/>
</dbReference>
<proteinExistence type="predicted"/>
<organism evidence="2 3">
    <name type="scientific">Salix dunnii</name>
    <dbReference type="NCBI Taxonomy" id="1413687"/>
    <lineage>
        <taxon>Eukaryota</taxon>
        <taxon>Viridiplantae</taxon>
        <taxon>Streptophyta</taxon>
        <taxon>Embryophyta</taxon>
        <taxon>Tracheophyta</taxon>
        <taxon>Spermatophyta</taxon>
        <taxon>Magnoliopsida</taxon>
        <taxon>eudicotyledons</taxon>
        <taxon>Gunneridae</taxon>
        <taxon>Pentapetalae</taxon>
        <taxon>rosids</taxon>
        <taxon>fabids</taxon>
        <taxon>Malpighiales</taxon>
        <taxon>Salicaceae</taxon>
        <taxon>Saliceae</taxon>
        <taxon>Salix</taxon>
    </lineage>
</organism>
<feature type="compositionally biased region" description="Low complexity" evidence="1">
    <location>
        <begin position="12"/>
        <end position="25"/>
    </location>
</feature>
<evidence type="ECO:0000256" key="1">
    <source>
        <dbReference type="SAM" id="MobiDB-lite"/>
    </source>
</evidence>
<accession>A0A835MPZ6</accession>
<name>A0A835MPZ6_9ROSI</name>
<evidence type="ECO:0000313" key="3">
    <source>
        <dbReference type="Proteomes" id="UP000657918"/>
    </source>
</evidence>
<evidence type="ECO:0000313" key="2">
    <source>
        <dbReference type="EMBL" id="KAF9669156.1"/>
    </source>
</evidence>
<feature type="region of interest" description="Disordered" evidence="1">
    <location>
        <begin position="1"/>
        <end position="94"/>
    </location>
</feature>
<feature type="compositionally biased region" description="Basic residues" evidence="1">
    <location>
        <begin position="84"/>
        <end position="94"/>
    </location>
</feature>
<dbReference type="AlphaFoldDB" id="A0A835MPZ6"/>